<name>A0A380CVG9_SPHSI</name>
<dbReference type="EMBL" id="UGYW01000002">
    <property type="protein sequence ID" value="SUJ28697.1"/>
    <property type="molecule type" value="Genomic_DNA"/>
</dbReference>
<reference evidence="1 2" key="1">
    <citation type="submission" date="2018-06" db="EMBL/GenBank/DDBJ databases">
        <authorList>
            <consortium name="Pathogen Informatics"/>
            <person name="Doyle S."/>
        </authorList>
    </citation>
    <scope>NUCLEOTIDE SEQUENCE [LARGE SCALE GENOMIC DNA]</scope>
    <source>
        <strain evidence="1 2">NCTC11388</strain>
    </source>
</reference>
<proteinExistence type="predicted"/>
<evidence type="ECO:0000313" key="1">
    <source>
        <dbReference type="EMBL" id="SUJ28697.1"/>
    </source>
</evidence>
<gene>
    <name evidence="1" type="ORF">NCTC11388_04394</name>
</gene>
<accession>A0A380CVG9</accession>
<dbReference type="Proteomes" id="UP000254893">
    <property type="component" value="Unassembled WGS sequence"/>
</dbReference>
<organism evidence="1 2">
    <name type="scientific">Sphingobacterium spiritivorum</name>
    <name type="common">Flavobacterium spiritivorum</name>
    <dbReference type="NCBI Taxonomy" id="258"/>
    <lineage>
        <taxon>Bacteria</taxon>
        <taxon>Pseudomonadati</taxon>
        <taxon>Bacteroidota</taxon>
        <taxon>Sphingobacteriia</taxon>
        <taxon>Sphingobacteriales</taxon>
        <taxon>Sphingobacteriaceae</taxon>
        <taxon>Sphingobacterium</taxon>
    </lineage>
</organism>
<dbReference type="RefSeq" id="WP_003005586.1">
    <property type="nucleotide sequence ID" value="NZ_CP068082.1"/>
</dbReference>
<dbReference type="AlphaFoldDB" id="A0A380CVG9"/>
<protein>
    <submittedName>
        <fullName evidence="1">Uncharacterized protein</fullName>
    </submittedName>
</protein>
<sequence>MLRKYSAILFLIVAQIVILGHGIVSHHHHTDIVNDGHHKDNDNHHKNSKETPLEIAFSGFMHTGEHAAFTTADATKIVVSKDAEKSIKALPADFKAPVAYIVIYQRHTFPPDRHTVYQSPLYGAYSLRGPPFIIVA</sequence>
<evidence type="ECO:0000313" key="2">
    <source>
        <dbReference type="Proteomes" id="UP000254893"/>
    </source>
</evidence>